<evidence type="ECO:0000313" key="7">
    <source>
        <dbReference type="Proteomes" id="UP001221338"/>
    </source>
</evidence>
<dbReference type="Proteomes" id="UP001221338">
    <property type="component" value="Unassembled WGS sequence"/>
</dbReference>
<name>A0A5M9GJM8_9BACI</name>
<evidence type="ECO:0000313" key="3">
    <source>
        <dbReference type="EMBL" id="MDG0942986.1"/>
    </source>
</evidence>
<evidence type="ECO:0000313" key="2">
    <source>
        <dbReference type="EMBL" id="KAA8474167.1"/>
    </source>
</evidence>
<reference evidence="4 5" key="1">
    <citation type="submission" date="2017-04" db="EMBL/GenBank/DDBJ databases">
        <authorList>
            <person name="Criscuolo A."/>
        </authorList>
    </citation>
    <scope>NUCLEOTIDE SEQUENCE [LARGE SCALE GENOMIC DNA]</scope>
    <source>
        <strain evidence="4">16-00174</strain>
    </source>
</reference>
<dbReference type="EMBL" id="VXCE01000031">
    <property type="protein sequence ID" value="KAA8474167.1"/>
    <property type="molecule type" value="Genomic_DNA"/>
</dbReference>
<feature type="transmembrane region" description="Helical" evidence="1">
    <location>
        <begin position="27"/>
        <end position="50"/>
    </location>
</feature>
<evidence type="ECO:0000313" key="6">
    <source>
        <dbReference type="Proteomes" id="UP000325411"/>
    </source>
</evidence>
<evidence type="ECO:0000256" key="1">
    <source>
        <dbReference type="SAM" id="Phobius"/>
    </source>
</evidence>
<reference evidence="3 7" key="3">
    <citation type="submission" date="2023-03" db="EMBL/GenBank/DDBJ databases">
        <title>Genetic diversity of Bacillus cereus sensu lato isolates from Slovenia.</title>
        <authorList>
            <person name="Abdelli M."/>
        </authorList>
    </citation>
    <scope>NUCLEOTIDE SEQUENCE [LARGE SCALE GENOMIC DNA]</scope>
    <source>
        <strain evidence="3 7">SIBC61B</strain>
    </source>
</reference>
<dbReference type="RefSeq" id="WP_000859781.1">
    <property type="nucleotide sequence ID" value="NZ_CMPU01000015.1"/>
</dbReference>
<comment type="caution">
    <text evidence="2">The sequence shown here is derived from an EMBL/GenBank/DDBJ whole genome shotgun (WGS) entry which is preliminary data.</text>
</comment>
<reference evidence="2 6" key="2">
    <citation type="submission" date="2019-09" db="EMBL/GenBank/DDBJ databases">
        <authorList>
            <person name="Geng P."/>
            <person name="Wan X."/>
            <person name="Zhou G."/>
            <person name="Yuan Z."/>
            <person name="Hu X."/>
        </authorList>
    </citation>
    <scope>NUCLEOTIDE SEQUENCE [LARGE SCALE GENOMIC DNA]</scope>
    <source>
        <strain evidence="2 6">EFR-4</strain>
    </source>
</reference>
<sequence>MKTVMIRSLIGCSAATASTIIDYMDWISYASLLMSLTGIGASASAAVWAYRATILGMTRMGKRAAANAL</sequence>
<protein>
    <submittedName>
        <fullName evidence="2">Uncharacterized protein</fullName>
    </submittedName>
</protein>
<keyword evidence="7" id="KW-1185">Reference proteome</keyword>
<accession>A0A5M9GJM8</accession>
<keyword evidence="1" id="KW-1133">Transmembrane helix</keyword>
<proteinExistence type="predicted"/>
<dbReference type="AlphaFoldDB" id="A0A5M9GJM8"/>
<dbReference type="EMBL" id="FWYW01000044">
    <property type="protein sequence ID" value="SMD64987.1"/>
    <property type="molecule type" value="Genomic_DNA"/>
</dbReference>
<dbReference type="EMBL" id="JARPRV010000009">
    <property type="protein sequence ID" value="MDG0942986.1"/>
    <property type="molecule type" value="Genomic_DNA"/>
</dbReference>
<dbReference type="Proteomes" id="UP000325411">
    <property type="component" value="Unassembled WGS sequence"/>
</dbReference>
<organism evidence="2 6">
    <name type="scientific">Bacillus paranthracis</name>
    <dbReference type="NCBI Taxonomy" id="2026186"/>
    <lineage>
        <taxon>Bacteria</taxon>
        <taxon>Bacillati</taxon>
        <taxon>Bacillota</taxon>
        <taxon>Bacilli</taxon>
        <taxon>Bacillales</taxon>
        <taxon>Bacillaceae</taxon>
        <taxon>Bacillus</taxon>
        <taxon>Bacillus cereus group</taxon>
    </lineage>
</organism>
<evidence type="ECO:0000313" key="4">
    <source>
        <dbReference type="EMBL" id="SMD64987.1"/>
    </source>
</evidence>
<dbReference type="GeneID" id="75083714"/>
<keyword evidence="1" id="KW-0812">Transmembrane</keyword>
<evidence type="ECO:0000313" key="5">
    <source>
        <dbReference type="Proteomes" id="UP000194422"/>
    </source>
</evidence>
<gene>
    <name evidence="4" type="ORF">BACERE00174_00715</name>
    <name evidence="2" type="ORF">FYW06_25070</name>
    <name evidence="3" type="ORF">P6U22_17485</name>
</gene>
<dbReference type="Proteomes" id="UP000194422">
    <property type="component" value="Unassembled WGS sequence"/>
</dbReference>
<keyword evidence="1" id="KW-0472">Membrane</keyword>